<dbReference type="Gene3D" id="1.10.101.10">
    <property type="entry name" value="PGBD-like superfamily/PGBD"/>
    <property type="match status" value="1"/>
</dbReference>
<dbReference type="OrthoDB" id="8847541at2"/>
<evidence type="ECO:0000313" key="1">
    <source>
        <dbReference type="EMBL" id="TPG23823.1"/>
    </source>
</evidence>
<accession>A0A502DF75</accession>
<protein>
    <submittedName>
        <fullName evidence="1">Uncharacterized protein</fullName>
    </submittedName>
</protein>
<comment type="caution">
    <text evidence="1">The sequence shown here is derived from an EMBL/GenBank/DDBJ whole genome shotgun (WGS) entry which is preliminary data.</text>
</comment>
<proteinExistence type="predicted"/>
<dbReference type="RefSeq" id="WP_140844513.1">
    <property type="nucleotide sequence ID" value="NZ_RCZI01000006.1"/>
</dbReference>
<dbReference type="InterPro" id="IPR036366">
    <property type="entry name" value="PGBDSf"/>
</dbReference>
<sequence length="182" mass="20189">MAYRVKNNGGFNVDGSVGESGDNHSSDVMLVQALFRMLYVDFGGETAWGDAEIFLEPPSGDAGPIAVDGIFGPSTRRHVYHFQNQLRMRLSYVDIKQDGLLDPGRFDGLGFGKRSTNGYRYAIEVLNALLASQNTDALNRSVHFHTLPERDYVKPALRSALKTVKTTPSKYMHRAPKPVFPP</sequence>
<dbReference type="AlphaFoldDB" id="A0A502DF75"/>
<evidence type="ECO:0000313" key="2">
    <source>
        <dbReference type="Proteomes" id="UP000319212"/>
    </source>
</evidence>
<dbReference type="Proteomes" id="UP000319212">
    <property type="component" value="Unassembled WGS sequence"/>
</dbReference>
<name>A0A502DF75_9BURK</name>
<reference evidence="1 2" key="1">
    <citation type="journal article" date="2019" name="Environ. Microbiol.">
        <title>Species interactions and distinct microbial communities in high Arctic permafrost affected cryosols are associated with the CH4 and CO2 gas fluxes.</title>
        <authorList>
            <person name="Altshuler I."/>
            <person name="Hamel J."/>
            <person name="Turney S."/>
            <person name="Magnuson E."/>
            <person name="Levesque R."/>
            <person name="Greer C."/>
            <person name="Whyte L.G."/>
        </authorList>
    </citation>
    <scope>NUCLEOTIDE SEQUENCE [LARGE SCALE GENOMIC DNA]</scope>
    <source>
        <strain evidence="1 2">S06.C</strain>
    </source>
</reference>
<organism evidence="1 2">
    <name type="scientific">Variovorax guangxiensis</name>
    <dbReference type="NCBI Taxonomy" id="1775474"/>
    <lineage>
        <taxon>Bacteria</taxon>
        <taxon>Pseudomonadati</taxon>
        <taxon>Pseudomonadota</taxon>
        <taxon>Betaproteobacteria</taxon>
        <taxon>Burkholderiales</taxon>
        <taxon>Comamonadaceae</taxon>
        <taxon>Variovorax</taxon>
    </lineage>
</organism>
<dbReference type="EMBL" id="RCZI01000006">
    <property type="protein sequence ID" value="TPG23823.1"/>
    <property type="molecule type" value="Genomic_DNA"/>
</dbReference>
<gene>
    <name evidence="1" type="ORF">EAH82_18360</name>
</gene>